<evidence type="ECO:0000313" key="2">
    <source>
        <dbReference type="Proteomes" id="UP000034805"/>
    </source>
</evidence>
<protein>
    <submittedName>
        <fullName evidence="1">Uncharacterized protein</fullName>
    </submittedName>
</protein>
<organism evidence="1 2">
    <name type="scientific">Scleropages formosus</name>
    <name type="common">Asian bonytongue</name>
    <name type="synonym">Osteoglossum formosum</name>
    <dbReference type="NCBI Taxonomy" id="113540"/>
    <lineage>
        <taxon>Eukaryota</taxon>
        <taxon>Metazoa</taxon>
        <taxon>Chordata</taxon>
        <taxon>Craniata</taxon>
        <taxon>Vertebrata</taxon>
        <taxon>Euteleostomi</taxon>
        <taxon>Actinopterygii</taxon>
        <taxon>Neopterygii</taxon>
        <taxon>Teleostei</taxon>
        <taxon>Osteoglossocephala</taxon>
        <taxon>Osteoglossomorpha</taxon>
        <taxon>Osteoglossiformes</taxon>
        <taxon>Osteoglossidae</taxon>
        <taxon>Scleropages</taxon>
    </lineage>
</organism>
<reference evidence="1 2" key="1">
    <citation type="submission" date="2015-08" db="EMBL/GenBank/DDBJ databases">
        <title>The genome of the Asian arowana (Scleropages formosus).</title>
        <authorList>
            <person name="Tan M.H."/>
            <person name="Gan H.M."/>
            <person name="Croft L.J."/>
            <person name="Austin C.M."/>
        </authorList>
    </citation>
    <scope>NUCLEOTIDE SEQUENCE [LARGE SCALE GENOMIC DNA]</scope>
    <source>
        <strain evidence="1">Aro1</strain>
    </source>
</reference>
<sequence length="271" mass="30860">LTVEVLEVYWKLNSSPLKHESVRLKVKRLITYYWAKAQMDRSLSEEKRLRLTKLQSKLDDVQNKSRGRFHKVIDRSGGAWGANRKFPTCVITLNSTLYKSKFIDDDMAAFSKYLSNLNSVREDEKLMSNSPITIAEIIHAIKCLKNKSPGNDETTAEIYKLFPELMTPFLSEVYSESIAQTALPTGMAKGNCPVTSINGIPVKEKINNLGIQTTKDPLDRIILHFNPMTDKAKNKFNIWLQRGPVFKKYVLLSKAEGISRLTYVVEKPSTE</sequence>
<name>A0A0P7V0Z9_SCLFO</name>
<comment type="caution">
    <text evidence="1">The sequence shown here is derived from an EMBL/GenBank/DDBJ whole genome shotgun (WGS) entry which is preliminary data.</text>
</comment>
<proteinExistence type="predicted"/>
<accession>A0A0P7V0Z9</accession>
<gene>
    <name evidence="1" type="ORF">Z043_115625</name>
</gene>
<feature type="non-terminal residue" evidence="1">
    <location>
        <position position="1"/>
    </location>
</feature>
<evidence type="ECO:0000313" key="1">
    <source>
        <dbReference type="EMBL" id="KPP65922.1"/>
    </source>
</evidence>
<feature type="non-terminal residue" evidence="1">
    <location>
        <position position="271"/>
    </location>
</feature>
<dbReference type="Proteomes" id="UP000034805">
    <property type="component" value="Unassembled WGS sequence"/>
</dbReference>
<dbReference type="EMBL" id="JARO02005981">
    <property type="protein sequence ID" value="KPP65922.1"/>
    <property type="molecule type" value="Genomic_DNA"/>
</dbReference>
<dbReference type="AlphaFoldDB" id="A0A0P7V0Z9"/>